<protein>
    <recommendedName>
        <fullName evidence="4">Secreted protein</fullName>
    </recommendedName>
</protein>
<dbReference type="EMBL" id="FMZO01000004">
    <property type="protein sequence ID" value="SDC79487.1"/>
    <property type="molecule type" value="Genomic_DNA"/>
</dbReference>
<organism evidence="2 3">
    <name type="scientific">Niabella drilacis (strain DSM 25811 / CCM 8410 / CCUG 62505 / LMG 26954 / E90)</name>
    <dbReference type="NCBI Taxonomy" id="1285928"/>
    <lineage>
        <taxon>Bacteria</taxon>
        <taxon>Pseudomonadati</taxon>
        <taxon>Bacteroidota</taxon>
        <taxon>Chitinophagia</taxon>
        <taxon>Chitinophagales</taxon>
        <taxon>Chitinophagaceae</taxon>
        <taxon>Niabella</taxon>
    </lineage>
</organism>
<evidence type="ECO:0000256" key="1">
    <source>
        <dbReference type="SAM" id="SignalP"/>
    </source>
</evidence>
<dbReference type="RefSeq" id="WP_090389670.1">
    <property type="nucleotide sequence ID" value="NZ_FMZO01000004.1"/>
</dbReference>
<keyword evidence="3" id="KW-1185">Reference proteome</keyword>
<feature type="chain" id="PRO_5011511790" description="Secreted protein" evidence="1">
    <location>
        <begin position="29"/>
        <end position="145"/>
    </location>
</feature>
<evidence type="ECO:0000313" key="3">
    <source>
        <dbReference type="Proteomes" id="UP000198757"/>
    </source>
</evidence>
<gene>
    <name evidence="2" type="ORF">SAMN04487894_10436</name>
</gene>
<dbReference type="AlphaFoldDB" id="A0A1G6PJ95"/>
<dbReference type="Proteomes" id="UP000198757">
    <property type="component" value="Unassembled WGS sequence"/>
</dbReference>
<dbReference type="STRING" id="1285928.SAMN04487894_10436"/>
<keyword evidence="1" id="KW-0732">Signal</keyword>
<feature type="signal peptide" evidence="1">
    <location>
        <begin position="1"/>
        <end position="28"/>
    </location>
</feature>
<dbReference type="InterPro" id="IPR045391">
    <property type="entry name" value="DUF6520"/>
</dbReference>
<evidence type="ECO:0000313" key="2">
    <source>
        <dbReference type="EMBL" id="SDC79487.1"/>
    </source>
</evidence>
<proteinExistence type="predicted"/>
<reference evidence="3" key="1">
    <citation type="submission" date="2016-10" db="EMBL/GenBank/DDBJ databases">
        <authorList>
            <person name="Varghese N."/>
            <person name="Submissions S."/>
        </authorList>
    </citation>
    <scope>NUCLEOTIDE SEQUENCE [LARGE SCALE GENOMIC DNA]</scope>
    <source>
        <strain evidence="3">DSM 25811 / CCM 8410 / LMG 26954 / E90</strain>
    </source>
</reference>
<accession>A0A1G6PJ95</accession>
<dbReference type="OrthoDB" id="9925399at2"/>
<evidence type="ECO:0008006" key="4">
    <source>
        <dbReference type="Google" id="ProtNLM"/>
    </source>
</evidence>
<dbReference type="Pfam" id="PF20130">
    <property type="entry name" value="DUF6520"/>
    <property type="match status" value="1"/>
</dbReference>
<sequence length="145" mass="15453">MNTKRSHKTIKFILPILALAFAVGIAFAFTGTQTPVKTKLLDATLHFNYTAPGGDYSPAAVRTRANWTVTTAPNCETNFDNDACSFSITVPDADKNSYLSGSNPSLKASIQTSGTSTDAYVTNIVDSTLSTPLDLTSTISNKLQP</sequence>
<name>A0A1G6PJ95_NIADE</name>